<keyword evidence="2" id="KW-1185">Reference proteome</keyword>
<protein>
    <submittedName>
        <fullName evidence="1">Uncharacterized protein</fullName>
    </submittedName>
</protein>
<dbReference type="EMBL" id="CABITT030000004">
    <property type="protein sequence ID" value="VVB02961.1"/>
    <property type="molecule type" value="Genomic_DNA"/>
</dbReference>
<name>A0A565BMU9_9BRAS</name>
<proteinExistence type="predicted"/>
<dbReference type="Proteomes" id="UP000489600">
    <property type="component" value="Unassembled WGS sequence"/>
</dbReference>
<gene>
    <name evidence="1" type="ORF">ANE_LOCUS13405</name>
</gene>
<dbReference type="AlphaFoldDB" id="A0A565BMU9"/>
<evidence type="ECO:0000313" key="2">
    <source>
        <dbReference type="Proteomes" id="UP000489600"/>
    </source>
</evidence>
<reference evidence="1" key="1">
    <citation type="submission" date="2019-07" db="EMBL/GenBank/DDBJ databases">
        <authorList>
            <person name="Dittberner H."/>
        </authorList>
    </citation>
    <scope>NUCLEOTIDE SEQUENCE [LARGE SCALE GENOMIC DNA]</scope>
</reference>
<evidence type="ECO:0000313" key="1">
    <source>
        <dbReference type="EMBL" id="VVB02961.1"/>
    </source>
</evidence>
<comment type="caution">
    <text evidence="1">The sequence shown here is derived from an EMBL/GenBank/DDBJ whole genome shotgun (WGS) entry which is preliminary data.</text>
</comment>
<organism evidence="1 2">
    <name type="scientific">Arabis nemorensis</name>
    <dbReference type="NCBI Taxonomy" id="586526"/>
    <lineage>
        <taxon>Eukaryota</taxon>
        <taxon>Viridiplantae</taxon>
        <taxon>Streptophyta</taxon>
        <taxon>Embryophyta</taxon>
        <taxon>Tracheophyta</taxon>
        <taxon>Spermatophyta</taxon>
        <taxon>Magnoliopsida</taxon>
        <taxon>eudicotyledons</taxon>
        <taxon>Gunneridae</taxon>
        <taxon>Pentapetalae</taxon>
        <taxon>rosids</taxon>
        <taxon>malvids</taxon>
        <taxon>Brassicales</taxon>
        <taxon>Brassicaceae</taxon>
        <taxon>Arabideae</taxon>
        <taxon>Arabis</taxon>
    </lineage>
</organism>
<accession>A0A565BMU9</accession>
<sequence length="93" mass="10299">MGQRGFEPGLSMTPYGTMNSDGIKDPALYTHHWSLLVIQPNGVKKMGEIELAVGATIEEAGCGVFSRFGFSLLELSQNQGERHKDYRYSELFG</sequence>
<dbReference type="OrthoDB" id="1745228at2759"/>